<reference evidence="1" key="1">
    <citation type="submission" date="2014-12" db="EMBL/GenBank/DDBJ databases">
        <title>Insight into the proteome of Arion vulgaris.</title>
        <authorList>
            <person name="Aradska J."/>
            <person name="Bulat T."/>
            <person name="Smidak R."/>
            <person name="Sarate P."/>
            <person name="Gangsoo J."/>
            <person name="Sialana F."/>
            <person name="Bilban M."/>
            <person name="Lubec G."/>
        </authorList>
    </citation>
    <scope>NUCLEOTIDE SEQUENCE</scope>
    <source>
        <tissue evidence="1">Skin</tissue>
    </source>
</reference>
<evidence type="ECO:0000313" key="1">
    <source>
        <dbReference type="EMBL" id="CEK88648.1"/>
    </source>
</evidence>
<accession>A0A0B7B6J0</accession>
<dbReference type="EMBL" id="HACG01041786">
    <property type="protein sequence ID" value="CEK88651.1"/>
    <property type="molecule type" value="Transcribed_RNA"/>
</dbReference>
<evidence type="ECO:0000313" key="2">
    <source>
        <dbReference type="EMBL" id="CEK88651.1"/>
    </source>
</evidence>
<dbReference type="AlphaFoldDB" id="A0A0B7B6J0"/>
<dbReference type="EMBL" id="HACG01041783">
    <property type="protein sequence ID" value="CEK88648.1"/>
    <property type="molecule type" value="Transcribed_RNA"/>
</dbReference>
<gene>
    <name evidence="1" type="primary">ORF166345</name>
    <name evidence="2" type="synonym">ORF166356</name>
</gene>
<organism evidence="1">
    <name type="scientific">Arion vulgaris</name>
    <dbReference type="NCBI Taxonomy" id="1028688"/>
    <lineage>
        <taxon>Eukaryota</taxon>
        <taxon>Metazoa</taxon>
        <taxon>Spiralia</taxon>
        <taxon>Lophotrochozoa</taxon>
        <taxon>Mollusca</taxon>
        <taxon>Gastropoda</taxon>
        <taxon>Heterobranchia</taxon>
        <taxon>Euthyneura</taxon>
        <taxon>Panpulmonata</taxon>
        <taxon>Eupulmonata</taxon>
        <taxon>Stylommatophora</taxon>
        <taxon>Helicina</taxon>
        <taxon>Arionoidea</taxon>
        <taxon>Arionidae</taxon>
        <taxon>Arion</taxon>
    </lineage>
</organism>
<proteinExistence type="predicted"/>
<name>A0A0B7B6J0_9EUPU</name>
<sequence length="56" mass="6196">MQANTAACPADNMQAERILGTMDALWRRAPNANIGFIVGKVKDLIELTWNLNILVL</sequence>
<protein>
    <submittedName>
        <fullName evidence="1">Uncharacterized protein</fullName>
    </submittedName>
</protein>